<protein>
    <submittedName>
        <fullName evidence="3">NAD(P)-dependent dehydrogenase (Short-subunit alcohol dehydrogenase family)</fullName>
    </submittedName>
</protein>
<name>A0A7X5Y9C9_9SPHN</name>
<dbReference type="Proteomes" id="UP000558192">
    <property type="component" value="Unassembled WGS sequence"/>
</dbReference>
<comment type="similarity">
    <text evidence="1">Belongs to the short-chain dehydrogenases/reductases (SDR) family.</text>
</comment>
<keyword evidence="2" id="KW-0560">Oxidoreductase</keyword>
<dbReference type="PRINTS" id="PR00081">
    <property type="entry name" value="GDHRDH"/>
</dbReference>
<comment type="caution">
    <text evidence="3">The sequence shown here is derived from an EMBL/GenBank/DDBJ whole genome shotgun (WGS) entry which is preliminary data.</text>
</comment>
<dbReference type="GO" id="GO:0016020">
    <property type="term" value="C:membrane"/>
    <property type="evidence" value="ECO:0007669"/>
    <property type="project" value="TreeGrafter"/>
</dbReference>
<keyword evidence="4" id="KW-1185">Reference proteome</keyword>
<reference evidence="3 4" key="1">
    <citation type="submission" date="2020-03" db="EMBL/GenBank/DDBJ databases">
        <title>Genomic Encyclopedia of Type Strains, Phase IV (KMG-IV): sequencing the most valuable type-strain genomes for metagenomic binning, comparative biology and taxonomic classification.</title>
        <authorList>
            <person name="Goeker M."/>
        </authorList>
    </citation>
    <scope>NUCLEOTIDE SEQUENCE [LARGE SCALE GENOMIC DNA]</scope>
    <source>
        <strain evidence="3 4">DSM 16846</strain>
    </source>
</reference>
<evidence type="ECO:0000313" key="4">
    <source>
        <dbReference type="Proteomes" id="UP000558192"/>
    </source>
</evidence>
<dbReference type="PANTHER" id="PTHR44196:SF4">
    <property type="entry name" value="SHORT CHAIN DEHYDROGENASE"/>
    <property type="match status" value="1"/>
</dbReference>
<evidence type="ECO:0000256" key="2">
    <source>
        <dbReference type="ARBA" id="ARBA00023002"/>
    </source>
</evidence>
<accession>A0A7X5Y9C9</accession>
<dbReference type="SUPFAM" id="SSF51735">
    <property type="entry name" value="NAD(P)-binding Rossmann-fold domains"/>
    <property type="match status" value="1"/>
</dbReference>
<dbReference type="InterPro" id="IPR036291">
    <property type="entry name" value="NAD(P)-bd_dom_sf"/>
</dbReference>
<dbReference type="PANTHER" id="PTHR44196">
    <property type="entry name" value="DEHYDROGENASE/REDUCTASE SDR FAMILY MEMBER 7B"/>
    <property type="match status" value="1"/>
</dbReference>
<evidence type="ECO:0000313" key="3">
    <source>
        <dbReference type="EMBL" id="NJC05906.1"/>
    </source>
</evidence>
<dbReference type="InterPro" id="IPR020904">
    <property type="entry name" value="Sc_DH/Rdtase_CS"/>
</dbReference>
<dbReference type="InterPro" id="IPR002347">
    <property type="entry name" value="SDR_fam"/>
</dbReference>
<gene>
    <name evidence="3" type="ORF">GGQ97_001699</name>
</gene>
<dbReference type="RefSeq" id="WP_168068760.1">
    <property type="nucleotide sequence ID" value="NZ_JAATJC010000001.1"/>
</dbReference>
<dbReference type="Gene3D" id="3.40.50.720">
    <property type="entry name" value="NAD(P)-binding Rossmann-like Domain"/>
    <property type="match status" value="1"/>
</dbReference>
<organism evidence="3 4">
    <name type="scientific">Sphingomonas kaistensis</name>
    <dbReference type="NCBI Taxonomy" id="298708"/>
    <lineage>
        <taxon>Bacteria</taxon>
        <taxon>Pseudomonadati</taxon>
        <taxon>Pseudomonadota</taxon>
        <taxon>Alphaproteobacteria</taxon>
        <taxon>Sphingomonadales</taxon>
        <taxon>Sphingomonadaceae</taxon>
        <taxon>Sphingomonas</taxon>
    </lineage>
</organism>
<evidence type="ECO:0000256" key="1">
    <source>
        <dbReference type="ARBA" id="ARBA00006484"/>
    </source>
</evidence>
<sequence length="235" mass="24579">MSTLQGRLALVTGASRGIGAAIAEALAREGAHVILTARTTAGLEQVEERIHAAGGTATIAPLDLTKAEDIGKLAQAISGRWEKLDLLVLNAATLGSLTPVEHIDVKEYTRLINLNLLAPQALLAAFDPMLKGSDRAEVVAVTSSVGATPRAFWGAYGSSKAALETLLGAYADETAHSGKLRVTVLDPGATRTQMRAKAFPGEDPAEVKAPEVVAERLLQLLGEDRASGEKVRVEA</sequence>
<dbReference type="PROSITE" id="PS00061">
    <property type="entry name" value="ADH_SHORT"/>
    <property type="match status" value="1"/>
</dbReference>
<dbReference type="Pfam" id="PF00106">
    <property type="entry name" value="adh_short"/>
    <property type="match status" value="1"/>
</dbReference>
<dbReference type="GO" id="GO:0016491">
    <property type="term" value="F:oxidoreductase activity"/>
    <property type="evidence" value="ECO:0007669"/>
    <property type="project" value="UniProtKB-KW"/>
</dbReference>
<dbReference type="EMBL" id="JAATJC010000001">
    <property type="protein sequence ID" value="NJC05906.1"/>
    <property type="molecule type" value="Genomic_DNA"/>
</dbReference>
<proteinExistence type="inferred from homology"/>
<dbReference type="AlphaFoldDB" id="A0A7X5Y9C9"/>